<sequence length="233" mass="26075">MPLRLQTTRSKGKRTIRPTAKASALSQALPLSPPNTQQNILVSTRRNTQTTLAFSSPRRVAVTPPTTTIDTPSELPDTLIDAFERVSFPLQGALLHASYRPRPRQKRGIGDNRTSWIWRYGMDIERLSTSLEWKGKFWLCKACHEGGIKRQPLAAESSSNASKHMLKSHGITPTGPPIQQPPTQSLDGWMKKDLPSEAKEEVFRRDLINWIAQADISFMQAASTELHKVIKNG</sequence>
<protein>
    <recommendedName>
        <fullName evidence="4">BED-type domain-containing protein</fullName>
    </recommendedName>
</protein>
<proteinExistence type="predicted"/>
<reference evidence="2 3" key="1">
    <citation type="submission" date="2017-03" db="EMBL/GenBank/DDBJ databases">
        <title>Genomes of endolithic fungi from Antarctica.</title>
        <authorList>
            <person name="Coleine C."/>
            <person name="Masonjones S."/>
            <person name="Stajich J.E."/>
        </authorList>
    </citation>
    <scope>NUCLEOTIDE SEQUENCE [LARGE SCALE GENOMIC DNA]</scope>
    <source>
        <strain evidence="2 3">CCFEE 5187</strain>
    </source>
</reference>
<feature type="region of interest" description="Disordered" evidence="1">
    <location>
        <begin position="155"/>
        <end position="180"/>
    </location>
</feature>
<keyword evidence="3" id="KW-1185">Reference proteome</keyword>
<evidence type="ECO:0008006" key="4">
    <source>
        <dbReference type="Google" id="ProtNLM"/>
    </source>
</evidence>
<feature type="non-terminal residue" evidence="2">
    <location>
        <position position="233"/>
    </location>
</feature>
<accession>A0A4U0VNC3</accession>
<dbReference type="AlphaFoldDB" id="A0A4U0VNC3"/>
<evidence type="ECO:0000256" key="1">
    <source>
        <dbReference type="SAM" id="MobiDB-lite"/>
    </source>
</evidence>
<evidence type="ECO:0000313" key="3">
    <source>
        <dbReference type="Proteomes" id="UP000308768"/>
    </source>
</evidence>
<evidence type="ECO:0000313" key="2">
    <source>
        <dbReference type="EMBL" id="TKA50814.1"/>
    </source>
</evidence>
<organism evidence="2 3">
    <name type="scientific">Cryomyces minteri</name>
    <dbReference type="NCBI Taxonomy" id="331657"/>
    <lineage>
        <taxon>Eukaryota</taxon>
        <taxon>Fungi</taxon>
        <taxon>Dikarya</taxon>
        <taxon>Ascomycota</taxon>
        <taxon>Pezizomycotina</taxon>
        <taxon>Dothideomycetes</taxon>
        <taxon>Dothideomycetes incertae sedis</taxon>
        <taxon>Cryomyces</taxon>
    </lineage>
</organism>
<dbReference type="Proteomes" id="UP000308768">
    <property type="component" value="Unassembled WGS sequence"/>
</dbReference>
<feature type="region of interest" description="Disordered" evidence="1">
    <location>
        <begin position="1"/>
        <end position="37"/>
    </location>
</feature>
<dbReference type="EMBL" id="NAJN01002589">
    <property type="protein sequence ID" value="TKA50814.1"/>
    <property type="molecule type" value="Genomic_DNA"/>
</dbReference>
<name>A0A4U0VNC3_9PEZI</name>
<gene>
    <name evidence="2" type="ORF">B0A49_13837</name>
</gene>
<comment type="caution">
    <text evidence="2">The sequence shown here is derived from an EMBL/GenBank/DDBJ whole genome shotgun (WGS) entry which is preliminary data.</text>
</comment>